<keyword evidence="14" id="KW-1185">Reference proteome</keyword>
<evidence type="ECO:0000256" key="7">
    <source>
        <dbReference type="ARBA" id="ARBA00022840"/>
    </source>
</evidence>
<dbReference type="PANTHER" id="PTHR43065">
    <property type="entry name" value="SENSOR HISTIDINE KINASE"/>
    <property type="match status" value="1"/>
</dbReference>
<dbReference type="SMART" id="SM00062">
    <property type="entry name" value="PBPb"/>
    <property type="match status" value="1"/>
</dbReference>
<keyword evidence="6" id="KW-0418">Kinase</keyword>
<feature type="chain" id="PRO_5024345310" description="histidine kinase" evidence="10">
    <location>
        <begin position="27"/>
        <end position="663"/>
    </location>
</feature>
<keyword evidence="9" id="KW-0812">Transmembrane</keyword>
<keyword evidence="4" id="KW-0808">Transferase</keyword>
<evidence type="ECO:0000256" key="10">
    <source>
        <dbReference type="SAM" id="SignalP"/>
    </source>
</evidence>
<dbReference type="InterPro" id="IPR036890">
    <property type="entry name" value="HATPase_C_sf"/>
</dbReference>
<dbReference type="InterPro" id="IPR001638">
    <property type="entry name" value="Solute-binding_3/MltF_N"/>
</dbReference>
<name>A0A5K7YHS9_9BACT</name>
<evidence type="ECO:0000256" key="6">
    <source>
        <dbReference type="ARBA" id="ARBA00022777"/>
    </source>
</evidence>
<dbReference type="SUPFAM" id="SSF53850">
    <property type="entry name" value="Periplasmic binding protein-like II"/>
    <property type="match status" value="1"/>
</dbReference>
<keyword evidence="5" id="KW-0547">Nucleotide-binding</keyword>
<keyword evidence="8" id="KW-0902">Two-component regulatory system</keyword>
<reference evidence="13 14" key="1">
    <citation type="submission" date="2019-11" db="EMBL/GenBank/DDBJ databases">
        <title>Comparative genomics of hydrocarbon-degrading Desulfosarcina strains.</title>
        <authorList>
            <person name="Watanabe M."/>
            <person name="Kojima H."/>
            <person name="Fukui M."/>
        </authorList>
    </citation>
    <scope>NUCLEOTIDE SEQUENCE [LARGE SCALE GENOMIC DNA]</scope>
    <source>
        <strain evidence="13 14">PL12</strain>
    </source>
</reference>
<dbReference type="SMART" id="SM00388">
    <property type="entry name" value="HisKA"/>
    <property type="match status" value="1"/>
</dbReference>
<dbReference type="InterPro" id="IPR035965">
    <property type="entry name" value="PAS-like_dom_sf"/>
</dbReference>
<keyword evidence="9" id="KW-0472">Membrane</keyword>
<dbReference type="Proteomes" id="UP000427906">
    <property type="component" value="Chromosome"/>
</dbReference>
<dbReference type="CDD" id="cd00130">
    <property type="entry name" value="PAS"/>
    <property type="match status" value="1"/>
</dbReference>
<sequence>MPVPMRMWLSTCLLACLVVHPMGLPAADTSAAPVIARGDRHFPPYEFLNADGQPDGFNVDLLKAISARLEMNVDIGLDAWETVLEDLASGDIQLATGMIRSAQRENTFEFSISHAGVFYCLFVRRGSPIKSIEDAGGKAILVHARAYSHDWLQARRITDRIMPVSSPRKALQLLAEGRHDAAIIERLSALDLMRELGIDTIVMAGPPLVCAPYAFAVRKGDDRLLAKLNEGIHLMHQSGVYEDLYRKWFSVADAHARRMAMVRSGLFVLAAMAGVAAAIFVWNLLLKKTVRRRTAALMQSERRFHELCDLLPQTVFETDSSGRLSFLNRSGFDMMGLDPQSISDGIHLSDLLPGETDFHAWALDGHLGGKACVVSGPDKDPFPALFYATPVLSGGRHAGLRGLLVDITFQKELENQVLASQKMEALGQLAGGVAHDFSNIVTGISAYAQLIARRPQDADAVANSAEKILTGCDRGTDLVRHFLATAGRRKPERQRVRLGRVVSEVFNLIQPTCGPAVAFDNAVGGEDDAVWAEPALVFQVLMNLCVNSAQAMAGSGGTLTVGLMADPSNGQTSSAGPLQRVLYVADTGPGIDPDLKDRIFEPFFTTRGKTSGTGIGLFVVGQALSDMGGDIRVESEPGKGATFIVILPAAPSPGNGVDAKEAT</sequence>
<dbReference type="InterPro" id="IPR004358">
    <property type="entry name" value="Sig_transdc_His_kin-like_C"/>
</dbReference>
<evidence type="ECO:0000313" key="14">
    <source>
        <dbReference type="Proteomes" id="UP000427906"/>
    </source>
</evidence>
<feature type="signal peptide" evidence="10">
    <location>
        <begin position="1"/>
        <end position="26"/>
    </location>
</feature>
<dbReference type="SMART" id="SM00387">
    <property type="entry name" value="HATPase_c"/>
    <property type="match status" value="1"/>
</dbReference>
<dbReference type="AlphaFoldDB" id="A0A5K7YHS9"/>
<evidence type="ECO:0000256" key="8">
    <source>
        <dbReference type="ARBA" id="ARBA00023012"/>
    </source>
</evidence>
<organism evidence="13 14">
    <name type="scientific">Desulfosarcina alkanivorans</name>
    <dbReference type="NCBI Taxonomy" id="571177"/>
    <lineage>
        <taxon>Bacteria</taxon>
        <taxon>Pseudomonadati</taxon>
        <taxon>Thermodesulfobacteriota</taxon>
        <taxon>Desulfobacteria</taxon>
        <taxon>Desulfobacterales</taxon>
        <taxon>Desulfosarcinaceae</taxon>
        <taxon>Desulfosarcina</taxon>
    </lineage>
</organism>
<dbReference type="SUPFAM" id="SSF55785">
    <property type="entry name" value="PYP-like sensor domain (PAS domain)"/>
    <property type="match status" value="1"/>
</dbReference>
<evidence type="ECO:0000256" key="2">
    <source>
        <dbReference type="ARBA" id="ARBA00012438"/>
    </source>
</evidence>
<dbReference type="InterPro" id="IPR036097">
    <property type="entry name" value="HisK_dim/P_sf"/>
</dbReference>
<dbReference type="PROSITE" id="PS50112">
    <property type="entry name" value="PAS"/>
    <property type="match status" value="1"/>
</dbReference>
<dbReference type="GO" id="GO:0005524">
    <property type="term" value="F:ATP binding"/>
    <property type="evidence" value="ECO:0007669"/>
    <property type="project" value="UniProtKB-KW"/>
</dbReference>
<evidence type="ECO:0000313" key="13">
    <source>
        <dbReference type="EMBL" id="BBO68123.1"/>
    </source>
</evidence>
<proteinExistence type="predicted"/>
<keyword evidence="3" id="KW-0597">Phosphoprotein</keyword>
<comment type="catalytic activity">
    <reaction evidence="1">
        <text>ATP + protein L-histidine = ADP + protein N-phospho-L-histidine.</text>
        <dbReference type="EC" id="2.7.13.3"/>
    </reaction>
</comment>
<keyword evidence="10" id="KW-0732">Signal</keyword>
<dbReference type="Gene3D" id="3.30.565.10">
    <property type="entry name" value="Histidine kinase-like ATPase, C-terminal domain"/>
    <property type="match status" value="1"/>
</dbReference>
<dbReference type="InterPro" id="IPR003661">
    <property type="entry name" value="HisK_dim/P_dom"/>
</dbReference>
<dbReference type="EMBL" id="AP021874">
    <property type="protein sequence ID" value="BBO68123.1"/>
    <property type="molecule type" value="Genomic_DNA"/>
</dbReference>
<dbReference type="SUPFAM" id="SSF55874">
    <property type="entry name" value="ATPase domain of HSP90 chaperone/DNA topoisomerase II/histidine kinase"/>
    <property type="match status" value="1"/>
</dbReference>
<dbReference type="GO" id="GO:0000155">
    <property type="term" value="F:phosphorelay sensor kinase activity"/>
    <property type="evidence" value="ECO:0007669"/>
    <property type="project" value="InterPro"/>
</dbReference>
<evidence type="ECO:0000256" key="5">
    <source>
        <dbReference type="ARBA" id="ARBA00022741"/>
    </source>
</evidence>
<dbReference type="InterPro" id="IPR000014">
    <property type="entry name" value="PAS"/>
</dbReference>
<accession>A0A5K7YHS9</accession>
<dbReference type="KEGG" id="dalk:DSCA_20530"/>
<dbReference type="InterPro" id="IPR005467">
    <property type="entry name" value="His_kinase_dom"/>
</dbReference>
<feature type="domain" description="Histidine kinase" evidence="11">
    <location>
        <begin position="432"/>
        <end position="651"/>
    </location>
</feature>
<dbReference type="Pfam" id="PF02518">
    <property type="entry name" value="HATPase_c"/>
    <property type="match status" value="1"/>
</dbReference>
<dbReference type="SUPFAM" id="SSF47384">
    <property type="entry name" value="Homodimeric domain of signal transducing histidine kinase"/>
    <property type="match status" value="1"/>
</dbReference>
<keyword evidence="9" id="KW-1133">Transmembrane helix</keyword>
<dbReference type="Gene3D" id="3.40.190.10">
    <property type="entry name" value="Periplasmic binding protein-like II"/>
    <property type="match status" value="2"/>
</dbReference>
<dbReference type="PROSITE" id="PS50109">
    <property type="entry name" value="HIS_KIN"/>
    <property type="match status" value="1"/>
</dbReference>
<feature type="transmembrane region" description="Helical" evidence="9">
    <location>
        <begin position="266"/>
        <end position="286"/>
    </location>
</feature>
<evidence type="ECO:0000259" key="11">
    <source>
        <dbReference type="PROSITE" id="PS50109"/>
    </source>
</evidence>
<evidence type="ECO:0000256" key="3">
    <source>
        <dbReference type="ARBA" id="ARBA00022553"/>
    </source>
</evidence>
<dbReference type="CDD" id="cd00082">
    <property type="entry name" value="HisKA"/>
    <property type="match status" value="1"/>
</dbReference>
<dbReference type="EC" id="2.7.13.3" evidence="2"/>
<evidence type="ECO:0000259" key="12">
    <source>
        <dbReference type="PROSITE" id="PS50112"/>
    </source>
</evidence>
<dbReference type="PRINTS" id="PR00344">
    <property type="entry name" value="BCTRLSENSOR"/>
</dbReference>
<evidence type="ECO:0000256" key="1">
    <source>
        <dbReference type="ARBA" id="ARBA00000085"/>
    </source>
</evidence>
<dbReference type="Gene3D" id="3.30.450.20">
    <property type="entry name" value="PAS domain"/>
    <property type="match status" value="1"/>
</dbReference>
<protein>
    <recommendedName>
        <fullName evidence="2">histidine kinase</fullName>
        <ecNumber evidence="2">2.7.13.3</ecNumber>
    </recommendedName>
</protein>
<feature type="domain" description="PAS" evidence="12">
    <location>
        <begin position="300"/>
        <end position="342"/>
    </location>
</feature>
<dbReference type="InterPro" id="IPR003594">
    <property type="entry name" value="HATPase_dom"/>
</dbReference>
<keyword evidence="7" id="KW-0067">ATP-binding</keyword>
<evidence type="ECO:0000256" key="4">
    <source>
        <dbReference type="ARBA" id="ARBA00022679"/>
    </source>
</evidence>
<evidence type="ECO:0000256" key="9">
    <source>
        <dbReference type="SAM" id="Phobius"/>
    </source>
</evidence>
<dbReference type="PANTHER" id="PTHR43065:SF46">
    <property type="entry name" value="C4-DICARBOXYLATE TRANSPORT SENSOR PROTEIN DCTB"/>
    <property type="match status" value="1"/>
</dbReference>
<dbReference type="Gene3D" id="1.10.287.130">
    <property type="match status" value="1"/>
</dbReference>
<gene>
    <name evidence="13" type="ORF">DSCA_20530</name>
</gene>
<dbReference type="CDD" id="cd13704">
    <property type="entry name" value="PBP2_HisK"/>
    <property type="match status" value="1"/>
</dbReference>
<dbReference type="Pfam" id="PF00497">
    <property type="entry name" value="SBP_bac_3"/>
    <property type="match status" value="1"/>
</dbReference>